<feature type="non-terminal residue" evidence="1">
    <location>
        <position position="1"/>
    </location>
</feature>
<organism evidence="1">
    <name type="scientific">gut metagenome</name>
    <dbReference type="NCBI Taxonomy" id="749906"/>
    <lineage>
        <taxon>unclassified sequences</taxon>
        <taxon>metagenomes</taxon>
        <taxon>organismal metagenomes</taxon>
    </lineage>
</organism>
<name>J9H2M0_9ZZZZ</name>
<comment type="caution">
    <text evidence="1">The sequence shown here is derived from an EMBL/GenBank/DDBJ whole genome shotgun (WGS) entry which is preliminary data.</text>
</comment>
<proteinExistence type="predicted"/>
<sequence>IRIVRNTKKLAFALVRTVRSLSLFTFTTERTVQNTAKCEF</sequence>
<gene>
    <name evidence="1" type="ORF">EVA_01773</name>
</gene>
<accession>J9H2M0</accession>
<evidence type="ECO:0000313" key="1">
    <source>
        <dbReference type="EMBL" id="EJX10113.1"/>
    </source>
</evidence>
<dbReference type="AlphaFoldDB" id="J9H2M0"/>
<dbReference type="EMBL" id="AMCI01000251">
    <property type="protein sequence ID" value="EJX10113.1"/>
    <property type="molecule type" value="Genomic_DNA"/>
</dbReference>
<reference evidence="1" key="1">
    <citation type="journal article" date="2012" name="PLoS ONE">
        <title>Gene sets for utilization of primary and secondary nutrition supplies in the distal gut of endangered iberian lynx.</title>
        <authorList>
            <person name="Alcaide M."/>
            <person name="Messina E."/>
            <person name="Richter M."/>
            <person name="Bargiela R."/>
            <person name="Peplies J."/>
            <person name="Huws S.A."/>
            <person name="Newbold C.J."/>
            <person name="Golyshin P.N."/>
            <person name="Simon M.A."/>
            <person name="Lopez G."/>
            <person name="Yakimov M.M."/>
            <person name="Ferrer M."/>
        </authorList>
    </citation>
    <scope>NUCLEOTIDE SEQUENCE</scope>
</reference>
<protein>
    <submittedName>
        <fullName evidence="1">Uncharacterized protein</fullName>
    </submittedName>
</protein>